<dbReference type="PROSITE" id="PS50943">
    <property type="entry name" value="HTH_CROC1"/>
    <property type="match status" value="1"/>
</dbReference>
<dbReference type="CDD" id="cd00093">
    <property type="entry name" value="HTH_XRE"/>
    <property type="match status" value="1"/>
</dbReference>
<keyword evidence="4" id="KW-1185">Reference proteome</keyword>
<reference evidence="3 4" key="1">
    <citation type="submission" date="2011-08" db="EMBL/GenBank/DDBJ databases">
        <authorList>
            <person name="Lin Y."/>
            <person name="Hao X."/>
            <person name="Johnstone L."/>
            <person name="Miller S.J."/>
            <person name="Wei G."/>
            <person name="Rensing C."/>
        </authorList>
    </citation>
    <scope>NUCLEOTIDE SEQUENCE [LARGE SCALE GENOMIC DNA]</scope>
    <source>
        <strain evidence="3 4">K42</strain>
    </source>
</reference>
<name>G2G631_9ACTN</name>
<dbReference type="EMBL" id="AGBF01000007">
    <property type="protein sequence ID" value="EGX61120.1"/>
    <property type="molecule type" value="Genomic_DNA"/>
</dbReference>
<dbReference type="GO" id="GO:0003677">
    <property type="term" value="F:DNA binding"/>
    <property type="evidence" value="ECO:0007669"/>
    <property type="project" value="InterPro"/>
</dbReference>
<dbReference type="PATRIC" id="fig|700597.3.peg.909"/>
<evidence type="ECO:0000313" key="4">
    <source>
        <dbReference type="Proteomes" id="UP000004217"/>
    </source>
</evidence>
<protein>
    <recommendedName>
        <fullName evidence="2">HTH cro/C1-type domain-containing protein</fullName>
    </recommendedName>
</protein>
<comment type="caution">
    <text evidence="3">The sequence shown here is derived from an EMBL/GenBank/DDBJ whole genome shotgun (WGS) entry which is preliminary data.</text>
</comment>
<proteinExistence type="predicted"/>
<feature type="domain" description="HTH cro/C1-type" evidence="2">
    <location>
        <begin position="73"/>
        <end position="118"/>
    </location>
</feature>
<dbReference type="Gene3D" id="1.10.260.40">
    <property type="entry name" value="lambda repressor-like DNA-binding domains"/>
    <property type="match status" value="1"/>
</dbReference>
<sequence length="128" mass="13412">MGAAAPRSEDWQHTGAWDDPGMPRSSNDKVPRDYVASGIWPHAALAPDAPVSAHYGQALARNIERALASTGQSLRTLAEATGITHSTISRVVNGKVLPDLGTLARLEAALGFQIWPGLAALPHSVAAD</sequence>
<feature type="region of interest" description="Disordered" evidence="1">
    <location>
        <begin position="1"/>
        <end position="31"/>
    </location>
</feature>
<dbReference type="InterPro" id="IPR001387">
    <property type="entry name" value="Cro/C1-type_HTH"/>
</dbReference>
<dbReference type="InterPro" id="IPR010982">
    <property type="entry name" value="Lambda_DNA-bd_dom_sf"/>
</dbReference>
<dbReference type="AlphaFoldDB" id="G2G631"/>
<dbReference type="SUPFAM" id="SSF47413">
    <property type="entry name" value="lambda repressor-like DNA-binding domains"/>
    <property type="match status" value="1"/>
</dbReference>
<evidence type="ECO:0000313" key="3">
    <source>
        <dbReference type="EMBL" id="EGX61120.1"/>
    </source>
</evidence>
<gene>
    <name evidence="3" type="ORF">SZN_04686</name>
</gene>
<accession>G2G631</accession>
<evidence type="ECO:0000259" key="2">
    <source>
        <dbReference type="PROSITE" id="PS50943"/>
    </source>
</evidence>
<dbReference type="SMART" id="SM00530">
    <property type="entry name" value="HTH_XRE"/>
    <property type="match status" value="1"/>
</dbReference>
<organism evidence="3 4">
    <name type="scientific">Streptomyces zinciresistens K42</name>
    <dbReference type="NCBI Taxonomy" id="700597"/>
    <lineage>
        <taxon>Bacteria</taxon>
        <taxon>Bacillati</taxon>
        <taxon>Actinomycetota</taxon>
        <taxon>Actinomycetes</taxon>
        <taxon>Kitasatosporales</taxon>
        <taxon>Streptomycetaceae</taxon>
        <taxon>Streptomyces</taxon>
    </lineage>
</organism>
<dbReference type="Proteomes" id="UP000004217">
    <property type="component" value="Unassembled WGS sequence"/>
</dbReference>
<dbReference type="Pfam" id="PF01381">
    <property type="entry name" value="HTH_3"/>
    <property type="match status" value="1"/>
</dbReference>
<evidence type="ECO:0000256" key="1">
    <source>
        <dbReference type="SAM" id="MobiDB-lite"/>
    </source>
</evidence>